<proteinExistence type="predicted"/>
<reference evidence="1 2" key="1">
    <citation type="submission" date="2023-07" db="EMBL/GenBank/DDBJ databases">
        <title>Genomic Encyclopedia of Type Strains, Phase IV (KMG-IV): sequencing the most valuable type-strain genomes for metagenomic binning, comparative biology and taxonomic classification.</title>
        <authorList>
            <person name="Goeker M."/>
        </authorList>
    </citation>
    <scope>NUCLEOTIDE SEQUENCE [LARGE SCALE GENOMIC DNA]</scope>
    <source>
        <strain evidence="1 2">DSM 19619</strain>
    </source>
</reference>
<dbReference type="Proteomes" id="UP001242480">
    <property type="component" value="Unassembled WGS sequence"/>
</dbReference>
<dbReference type="EMBL" id="JAUSVX010000002">
    <property type="protein sequence ID" value="MDQ0468600.1"/>
    <property type="molecule type" value="Genomic_DNA"/>
</dbReference>
<name>A0ABU0J4N8_9HYPH</name>
<protein>
    <submittedName>
        <fullName evidence="1">Uncharacterized protein</fullName>
    </submittedName>
</protein>
<organism evidence="1 2">
    <name type="scientific">Labrys wisconsinensis</name>
    <dbReference type="NCBI Taxonomy" id="425677"/>
    <lineage>
        <taxon>Bacteria</taxon>
        <taxon>Pseudomonadati</taxon>
        <taxon>Pseudomonadota</taxon>
        <taxon>Alphaproteobacteria</taxon>
        <taxon>Hyphomicrobiales</taxon>
        <taxon>Xanthobacteraceae</taxon>
        <taxon>Labrys</taxon>
    </lineage>
</organism>
<comment type="caution">
    <text evidence="1">The sequence shown here is derived from an EMBL/GenBank/DDBJ whole genome shotgun (WGS) entry which is preliminary data.</text>
</comment>
<evidence type="ECO:0000313" key="1">
    <source>
        <dbReference type="EMBL" id="MDQ0468600.1"/>
    </source>
</evidence>
<keyword evidence="2" id="KW-1185">Reference proteome</keyword>
<sequence>MGYPAGDGPGKPRLRFEQSLPMPTLHLRHLPGALALCLAGVLAHGAAAADVSQRFYDAALCQPPYTTASATALYEAAEKLAKPDMSMLTAAVYALPKPIGRDGFDSNEVIFAGSSVGVLVQGEQADALAARYKLQRESSTLLGTSTKGYSRALPDAQQPLPDAGTVSIVARESRGLPGKTLLACEFVSNADRDALKAYEKSVNP</sequence>
<gene>
    <name evidence="1" type="ORF">QO011_001600</name>
</gene>
<evidence type="ECO:0000313" key="2">
    <source>
        <dbReference type="Proteomes" id="UP001242480"/>
    </source>
</evidence>
<accession>A0ABU0J4N8</accession>